<gene>
    <name evidence="2" type="ORF">E1294_04655</name>
</gene>
<accession>A0A4R4X387</accession>
<keyword evidence="1" id="KW-1133">Transmembrane helix</keyword>
<feature type="transmembrane region" description="Helical" evidence="1">
    <location>
        <begin position="288"/>
        <end position="307"/>
    </location>
</feature>
<dbReference type="RefSeq" id="WP_132504821.1">
    <property type="nucleotide sequence ID" value="NZ_SMKP01000009.1"/>
</dbReference>
<protein>
    <recommendedName>
        <fullName evidence="4">DUF3995 domain-containing protein</fullName>
    </recommendedName>
</protein>
<dbReference type="OrthoDB" id="2717873at2"/>
<comment type="caution">
    <text evidence="2">The sequence shown here is derived from an EMBL/GenBank/DDBJ whole genome shotgun (WGS) entry which is preliminary data.</text>
</comment>
<proteinExistence type="predicted"/>
<keyword evidence="1" id="KW-0812">Transmembrane</keyword>
<feature type="transmembrane region" description="Helical" evidence="1">
    <location>
        <begin position="242"/>
        <end position="268"/>
    </location>
</feature>
<name>A0A4R4X387_9ACTN</name>
<sequence>MSITYAREWSRAAAAWTAAYGAVHVWWLADPGSSLAPPEEPYSPGRWVAVTLAFLAAVACSLIAAGIGRQWTPPVRWTLAVAAWIAGVCLILYSYLLATSLIGMLFGQYDDWASVLVRAAGTTGGVLTLVCAVAEQRRVRRTCTGCGRVHGRSPERRTDPAPRWAYLAAYVAVAGCAARMAVKVYEDVQAGRPLLPLDSPFTLFVVLMLLAGTVLPLALVHRWGRIWPRWVVPLAGRRVPRWVVLVPALFAGASFAGYFGVAGMTAWILGEGGLATAPEVWKVAMAMFGYSVWGVGLLVAAAAYFSLTKPDCPLAGLASRSPHDADPAQASL</sequence>
<feature type="transmembrane region" description="Helical" evidence="1">
    <location>
        <begin position="201"/>
        <end position="221"/>
    </location>
</feature>
<reference evidence="2 3" key="1">
    <citation type="submission" date="2019-03" db="EMBL/GenBank/DDBJ databases">
        <title>Draft genome sequences of novel Actinobacteria.</title>
        <authorList>
            <person name="Sahin N."/>
            <person name="Ay H."/>
            <person name="Saygin H."/>
        </authorList>
    </citation>
    <scope>NUCLEOTIDE SEQUENCE [LARGE SCALE GENOMIC DNA]</scope>
    <source>
        <strain evidence="2 3">KC712</strain>
    </source>
</reference>
<keyword evidence="1" id="KW-0472">Membrane</keyword>
<feature type="transmembrane region" description="Helical" evidence="1">
    <location>
        <begin position="164"/>
        <end position="181"/>
    </location>
</feature>
<evidence type="ECO:0000313" key="3">
    <source>
        <dbReference type="Proteomes" id="UP000294543"/>
    </source>
</evidence>
<evidence type="ECO:0000313" key="2">
    <source>
        <dbReference type="EMBL" id="TDD24741.1"/>
    </source>
</evidence>
<dbReference type="EMBL" id="SMKP01000009">
    <property type="protein sequence ID" value="TDD24741.1"/>
    <property type="molecule type" value="Genomic_DNA"/>
</dbReference>
<organism evidence="2 3">
    <name type="scientific">Nonomuraea diastatica</name>
    <dbReference type="NCBI Taxonomy" id="1848329"/>
    <lineage>
        <taxon>Bacteria</taxon>
        <taxon>Bacillati</taxon>
        <taxon>Actinomycetota</taxon>
        <taxon>Actinomycetes</taxon>
        <taxon>Streptosporangiales</taxon>
        <taxon>Streptosporangiaceae</taxon>
        <taxon>Nonomuraea</taxon>
    </lineage>
</organism>
<evidence type="ECO:0008006" key="4">
    <source>
        <dbReference type="Google" id="ProtNLM"/>
    </source>
</evidence>
<feature type="transmembrane region" description="Helical" evidence="1">
    <location>
        <begin position="49"/>
        <end position="67"/>
    </location>
</feature>
<feature type="transmembrane region" description="Helical" evidence="1">
    <location>
        <begin position="79"/>
        <end position="106"/>
    </location>
</feature>
<dbReference type="Proteomes" id="UP000294543">
    <property type="component" value="Unassembled WGS sequence"/>
</dbReference>
<keyword evidence="3" id="KW-1185">Reference proteome</keyword>
<feature type="transmembrane region" description="Helical" evidence="1">
    <location>
        <begin position="112"/>
        <end position="134"/>
    </location>
</feature>
<feature type="transmembrane region" description="Helical" evidence="1">
    <location>
        <begin position="12"/>
        <end position="29"/>
    </location>
</feature>
<evidence type="ECO:0000256" key="1">
    <source>
        <dbReference type="SAM" id="Phobius"/>
    </source>
</evidence>
<dbReference type="AlphaFoldDB" id="A0A4R4X387"/>